<dbReference type="Gene3D" id="3.30.420.510">
    <property type="match status" value="1"/>
</dbReference>
<keyword evidence="2" id="KW-0067">ATP-binding</keyword>
<dbReference type="InterPro" id="IPR043129">
    <property type="entry name" value="ATPase_NBD"/>
</dbReference>
<evidence type="ECO:0000256" key="4">
    <source>
        <dbReference type="SAM" id="MobiDB-lite"/>
    </source>
</evidence>
<feature type="compositionally biased region" description="Basic and acidic residues" evidence="4">
    <location>
        <begin position="423"/>
        <end position="436"/>
    </location>
</feature>
<name>A0A7S2X606_9EUKA</name>
<feature type="compositionally biased region" description="Basic and acidic residues" evidence="4">
    <location>
        <begin position="402"/>
        <end position="415"/>
    </location>
</feature>
<feature type="region of interest" description="Disordered" evidence="4">
    <location>
        <begin position="401"/>
        <end position="436"/>
    </location>
</feature>
<evidence type="ECO:0000256" key="2">
    <source>
        <dbReference type="ARBA" id="ARBA00022840"/>
    </source>
</evidence>
<reference evidence="5" key="1">
    <citation type="submission" date="2021-01" db="EMBL/GenBank/DDBJ databases">
        <authorList>
            <person name="Corre E."/>
            <person name="Pelletier E."/>
            <person name="Niang G."/>
            <person name="Scheremetjew M."/>
            <person name="Finn R."/>
            <person name="Kale V."/>
            <person name="Holt S."/>
            <person name="Cochrane G."/>
            <person name="Meng A."/>
            <person name="Brown T."/>
            <person name="Cohen L."/>
        </authorList>
    </citation>
    <scope>NUCLEOTIDE SEQUENCE</scope>
    <source>
        <strain evidence="5">CCMP622</strain>
    </source>
</reference>
<dbReference type="SUPFAM" id="SSF53067">
    <property type="entry name" value="Actin-like ATPase domain"/>
    <property type="match status" value="2"/>
</dbReference>
<evidence type="ECO:0000313" key="5">
    <source>
        <dbReference type="EMBL" id="CAD9747707.1"/>
    </source>
</evidence>
<dbReference type="GO" id="GO:0015937">
    <property type="term" value="P:coenzyme A biosynthetic process"/>
    <property type="evidence" value="ECO:0007669"/>
    <property type="project" value="UniProtKB-KW"/>
</dbReference>
<evidence type="ECO:0008006" key="6">
    <source>
        <dbReference type="Google" id="ProtNLM"/>
    </source>
</evidence>
<dbReference type="InterPro" id="IPR004567">
    <property type="entry name" value="Type_II_PanK"/>
</dbReference>
<keyword evidence="3" id="KW-0173">Coenzyme A biosynthesis</keyword>
<sequence>MGAVLGYAYHASSSQGKSDEDEDEDKFSSYSQTRIYRRASAPSECLEELVIPSFPKSGVVIGMDIGGTLAKIAICFSPQQTKMASKLKAFLDSQDRYGETGRRDKKYDFQLEDGAAVVFVKFESSRTLDGIELIKQNKLISVQTSVACTGGGAVKFNSAFQNQLRLGWHEVDEMQALVSGITFLIQHVPKSIFAFDHSSEDAVATKKYLKVGEGSRYPCLLVNVGSGVSILHLESRTKYRRVGGSSSGGATFFGLAKIISECKTWKEALDLARNGDSKKVDLLVGDIYGGHYTKLGLKADTIAAYFGKLARIDREQVTKEDLMAALLKLITYTIGNTAFLYARIYAPKDVIFTGNFLRDNDLAKSKINFMVRRLSEGKINTLFMEREGYYGALGAMLHAKHPKEEDCPRSRDSGDAKSPVLETKGDRPEPKLEAGC</sequence>
<dbReference type="Pfam" id="PF03630">
    <property type="entry name" value="Fumble"/>
    <property type="match status" value="1"/>
</dbReference>
<dbReference type="PANTHER" id="PTHR12280:SF20">
    <property type="entry name" value="4'-PHOSPHOPANTETHEINE PHOSPHATASE"/>
    <property type="match status" value="1"/>
</dbReference>
<dbReference type="GO" id="GO:0005829">
    <property type="term" value="C:cytosol"/>
    <property type="evidence" value="ECO:0007669"/>
    <property type="project" value="TreeGrafter"/>
</dbReference>
<organism evidence="5">
    <name type="scientific">Lotharella oceanica</name>
    <dbReference type="NCBI Taxonomy" id="641309"/>
    <lineage>
        <taxon>Eukaryota</taxon>
        <taxon>Sar</taxon>
        <taxon>Rhizaria</taxon>
        <taxon>Cercozoa</taxon>
        <taxon>Chlorarachniophyceae</taxon>
        <taxon>Lotharella</taxon>
    </lineage>
</organism>
<dbReference type="AlphaFoldDB" id="A0A7S2X606"/>
<dbReference type="Gene3D" id="3.30.420.40">
    <property type="match status" value="1"/>
</dbReference>
<accession>A0A7S2X606</accession>
<gene>
    <name evidence="5" type="ORF">LSP00402_LOCUS1911</name>
</gene>
<dbReference type="GO" id="GO:0005524">
    <property type="term" value="F:ATP binding"/>
    <property type="evidence" value="ECO:0007669"/>
    <property type="project" value="UniProtKB-KW"/>
</dbReference>
<dbReference type="NCBIfam" id="TIGR00555">
    <property type="entry name" value="panK_eukar"/>
    <property type="match status" value="1"/>
</dbReference>
<evidence type="ECO:0000256" key="3">
    <source>
        <dbReference type="ARBA" id="ARBA00022993"/>
    </source>
</evidence>
<dbReference type="GO" id="GO:0004594">
    <property type="term" value="F:pantothenate kinase activity"/>
    <property type="evidence" value="ECO:0007669"/>
    <property type="project" value="TreeGrafter"/>
</dbReference>
<dbReference type="PANTHER" id="PTHR12280">
    <property type="entry name" value="PANTOTHENATE KINASE"/>
    <property type="match status" value="1"/>
</dbReference>
<dbReference type="EMBL" id="HBHP01003028">
    <property type="protein sequence ID" value="CAD9747707.1"/>
    <property type="molecule type" value="Transcribed_RNA"/>
</dbReference>
<keyword evidence="1" id="KW-0547">Nucleotide-binding</keyword>
<evidence type="ECO:0000256" key="1">
    <source>
        <dbReference type="ARBA" id="ARBA00022741"/>
    </source>
</evidence>
<protein>
    <recommendedName>
        <fullName evidence="6">Pantothenate kinase</fullName>
    </recommendedName>
</protein>
<dbReference type="GO" id="GO:0005634">
    <property type="term" value="C:nucleus"/>
    <property type="evidence" value="ECO:0007669"/>
    <property type="project" value="TreeGrafter"/>
</dbReference>
<proteinExistence type="predicted"/>